<evidence type="ECO:0000313" key="3">
    <source>
        <dbReference type="Proteomes" id="UP000055048"/>
    </source>
</evidence>
<proteinExistence type="predicted"/>
<accession>A0A0V0T663</accession>
<name>A0A0V0T663_9BILA</name>
<dbReference type="AlphaFoldDB" id="A0A0V0T663"/>
<dbReference type="Proteomes" id="UP000055048">
    <property type="component" value="Unassembled WGS sequence"/>
</dbReference>
<keyword evidence="3" id="KW-1185">Reference proteome</keyword>
<feature type="region of interest" description="Disordered" evidence="1">
    <location>
        <begin position="1"/>
        <end position="20"/>
    </location>
</feature>
<dbReference type="EMBL" id="JYDJ01000554">
    <property type="protein sequence ID" value="KRX34527.1"/>
    <property type="molecule type" value="Genomic_DNA"/>
</dbReference>
<protein>
    <submittedName>
        <fullName evidence="2">Uncharacterized protein</fullName>
    </submittedName>
</protein>
<sequence>MVGRSREAKKKGNGGGGGGRVLYRNHIGKLGVLVTASATWENGICVQRKALEGKWICTGYCIIVPAN</sequence>
<organism evidence="2 3">
    <name type="scientific">Trichinella murrelli</name>
    <dbReference type="NCBI Taxonomy" id="144512"/>
    <lineage>
        <taxon>Eukaryota</taxon>
        <taxon>Metazoa</taxon>
        <taxon>Ecdysozoa</taxon>
        <taxon>Nematoda</taxon>
        <taxon>Enoplea</taxon>
        <taxon>Dorylaimia</taxon>
        <taxon>Trichinellida</taxon>
        <taxon>Trichinellidae</taxon>
        <taxon>Trichinella</taxon>
    </lineage>
</organism>
<comment type="caution">
    <text evidence="2">The sequence shown here is derived from an EMBL/GenBank/DDBJ whole genome shotgun (WGS) entry which is preliminary data.</text>
</comment>
<evidence type="ECO:0000313" key="2">
    <source>
        <dbReference type="EMBL" id="KRX34527.1"/>
    </source>
</evidence>
<reference evidence="2 3" key="1">
    <citation type="submission" date="2015-01" db="EMBL/GenBank/DDBJ databases">
        <title>Evolution of Trichinella species and genotypes.</title>
        <authorList>
            <person name="Korhonen P.K."/>
            <person name="Edoardo P."/>
            <person name="Giuseppe L.R."/>
            <person name="Gasser R.B."/>
        </authorList>
    </citation>
    <scope>NUCLEOTIDE SEQUENCE [LARGE SCALE GENOMIC DNA]</scope>
    <source>
        <strain evidence="2">ISS417</strain>
    </source>
</reference>
<evidence type="ECO:0000256" key="1">
    <source>
        <dbReference type="SAM" id="MobiDB-lite"/>
    </source>
</evidence>
<gene>
    <name evidence="2" type="ORF">T05_7111</name>
</gene>